<dbReference type="EMBL" id="KD137378">
    <property type="protein sequence ID" value="EMS58033.1"/>
    <property type="molecule type" value="Genomic_DNA"/>
</dbReference>
<reference evidence="1" key="1">
    <citation type="journal article" date="2013" name="Nature">
        <title>Draft genome of the wheat A-genome progenitor Triticum urartu.</title>
        <authorList>
            <person name="Ling H.Q."/>
            <person name="Zhao S."/>
            <person name="Liu D."/>
            <person name="Wang J."/>
            <person name="Sun H."/>
            <person name="Zhang C."/>
            <person name="Fan H."/>
            <person name="Li D."/>
            <person name="Dong L."/>
            <person name="Tao Y."/>
            <person name="Gao C."/>
            <person name="Wu H."/>
            <person name="Li Y."/>
            <person name="Cui Y."/>
            <person name="Guo X."/>
            <person name="Zheng S."/>
            <person name="Wang B."/>
            <person name="Yu K."/>
            <person name="Liang Q."/>
            <person name="Yang W."/>
            <person name="Lou X."/>
            <person name="Chen J."/>
            <person name="Feng M."/>
            <person name="Jian J."/>
            <person name="Zhang X."/>
            <person name="Luo G."/>
            <person name="Jiang Y."/>
            <person name="Liu J."/>
            <person name="Wang Z."/>
            <person name="Sha Y."/>
            <person name="Zhang B."/>
            <person name="Wu H."/>
            <person name="Tang D."/>
            <person name="Shen Q."/>
            <person name="Xue P."/>
            <person name="Zou S."/>
            <person name="Wang X."/>
            <person name="Liu X."/>
            <person name="Wang F."/>
            <person name="Yang Y."/>
            <person name="An X."/>
            <person name="Dong Z."/>
            <person name="Zhang K."/>
            <person name="Zhang X."/>
            <person name="Luo M.C."/>
            <person name="Dvorak J."/>
            <person name="Tong Y."/>
            <person name="Wang J."/>
            <person name="Yang H."/>
            <person name="Li Z."/>
            <person name="Wang D."/>
            <person name="Zhang A."/>
            <person name="Wang J."/>
        </authorList>
    </citation>
    <scope>NUCLEOTIDE SEQUENCE</scope>
</reference>
<gene>
    <name evidence="1" type="ORF">TRIUR3_23485</name>
</gene>
<protein>
    <submittedName>
        <fullName evidence="1">Uncharacterized protein</fullName>
    </submittedName>
</protein>
<proteinExistence type="predicted"/>
<sequence>MTLRSLKEWISSALYEASGGKERLRVLSGIIGALGACTCDWMQQGSSNCLSSSAMAAAVLGARGDDAIVQIKAEEMGEIKEGENDPRKIATRPLL</sequence>
<organism evidence="1">
    <name type="scientific">Triticum urartu</name>
    <name type="common">Red wild einkorn</name>
    <name type="synonym">Crithodium urartu</name>
    <dbReference type="NCBI Taxonomy" id="4572"/>
    <lineage>
        <taxon>Eukaryota</taxon>
        <taxon>Viridiplantae</taxon>
        <taxon>Streptophyta</taxon>
        <taxon>Embryophyta</taxon>
        <taxon>Tracheophyta</taxon>
        <taxon>Spermatophyta</taxon>
        <taxon>Magnoliopsida</taxon>
        <taxon>Liliopsida</taxon>
        <taxon>Poales</taxon>
        <taxon>Poaceae</taxon>
        <taxon>BOP clade</taxon>
        <taxon>Pooideae</taxon>
        <taxon>Triticodae</taxon>
        <taxon>Triticeae</taxon>
        <taxon>Triticinae</taxon>
        <taxon>Triticum</taxon>
    </lineage>
</organism>
<dbReference type="AlphaFoldDB" id="M7Z4K0"/>
<name>M7Z4K0_TRIUA</name>
<evidence type="ECO:0000313" key="1">
    <source>
        <dbReference type="EMBL" id="EMS58033.1"/>
    </source>
</evidence>
<accession>M7Z4K0</accession>